<proteinExistence type="predicted"/>
<organism evidence="2 3">
    <name type="scientific">Candidatus Taylorbacteria bacterium RIFCSPHIGHO2_12_FULL_45_16</name>
    <dbReference type="NCBI Taxonomy" id="1802315"/>
    <lineage>
        <taxon>Bacteria</taxon>
        <taxon>Candidatus Tayloriibacteriota</taxon>
    </lineage>
</organism>
<accession>A0A1G2N0C8</accession>
<protein>
    <recommendedName>
        <fullName evidence="1">Glycosyltransferase 2-like domain-containing protein</fullName>
    </recommendedName>
</protein>
<dbReference type="SUPFAM" id="SSF53448">
    <property type="entry name" value="Nucleotide-diphospho-sugar transferases"/>
    <property type="match status" value="1"/>
</dbReference>
<sequence>MSIMTPLNPIQLSYITATKNKLPYLKLGLEKVIAQKKPGEEILIADGGSTDGTKEYLGELKTKGKIDYFISEPDFGESHALNKLFLVAQGILIKIINDDDAYYFPAIETCKKFMLEHPDIDILGMEGGSVKHKSPTELYICQVAGYKDGWKKWKKDHTPFDSSVLGLMLRRSSLPILGFWNSSFTMADTEYTFRVTAGKAKIAWYTGSAYVYIKNQDGVTWVRKNRVANEIARLRKFYLDENPPSYIIRKLKELKKSVLILISRIKGQKSSDFPVEWSLMVSLSEEWLEERSLEEKPEFLF</sequence>
<evidence type="ECO:0000313" key="2">
    <source>
        <dbReference type="EMBL" id="OHA29473.1"/>
    </source>
</evidence>
<dbReference type="InterPro" id="IPR029044">
    <property type="entry name" value="Nucleotide-diphossugar_trans"/>
</dbReference>
<evidence type="ECO:0000259" key="1">
    <source>
        <dbReference type="Pfam" id="PF00535"/>
    </source>
</evidence>
<dbReference type="PANTHER" id="PTHR22916:SF3">
    <property type="entry name" value="UDP-GLCNAC:BETAGAL BETA-1,3-N-ACETYLGLUCOSAMINYLTRANSFERASE-LIKE PROTEIN 1"/>
    <property type="match status" value="1"/>
</dbReference>
<dbReference type="EMBL" id="MHRT01000004">
    <property type="protein sequence ID" value="OHA29473.1"/>
    <property type="molecule type" value="Genomic_DNA"/>
</dbReference>
<dbReference type="AlphaFoldDB" id="A0A1G2N0C8"/>
<comment type="caution">
    <text evidence="2">The sequence shown here is derived from an EMBL/GenBank/DDBJ whole genome shotgun (WGS) entry which is preliminary data.</text>
</comment>
<name>A0A1G2N0C8_9BACT</name>
<reference evidence="2 3" key="1">
    <citation type="journal article" date="2016" name="Nat. Commun.">
        <title>Thousands of microbial genomes shed light on interconnected biogeochemical processes in an aquifer system.</title>
        <authorList>
            <person name="Anantharaman K."/>
            <person name="Brown C.T."/>
            <person name="Hug L.A."/>
            <person name="Sharon I."/>
            <person name="Castelle C.J."/>
            <person name="Probst A.J."/>
            <person name="Thomas B.C."/>
            <person name="Singh A."/>
            <person name="Wilkins M.J."/>
            <person name="Karaoz U."/>
            <person name="Brodie E.L."/>
            <person name="Williams K.H."/>
            <person name="Hubbard S.S."/>
            <person name="Banfield J.F."/>
        </authorList>
    </citation>
    <scope>NUCLEOTIDE SEQUENCE [LARGE SCALE GENOMIC DNA]</scope>
</reference>
<dbReference type="GO" id="GO:0016758">
    <property type="term" value="F:hexosyltransferase activity"/>
    <property type="evidence" value="ECO:0007669"/>
    <property type="project" value="UniProtKB-ARBA"/>
</dbReference>
<dbReference type="Proteomes" id="UP000178089">
    <property type="component" value="Unassembled WGS sequence"/>
</dbReference>
<feature type="domain" description="Glycosyltransferase 2-like" evidence="1">
    <location>
        <begin position="13"/>
        <end position="170"/>
    </location>
</feature>
<gene>
    <name evidence="2" type="ORF">A3F51_00345</name>
</gene>
<dbReference type="InterPro" id="IPR001173">
    <property type="entry name" value="Glyco_trans_2-like"/>
</dbReference>
<dbReference type="Gene3D" id="3.90.550.10">
    <property type="entry name" value="Spore Coat Polysaccharide Biosynthesis Protein SpsA, Chain A"/>
    <property type="match status" value="1"/>
</dbReference>
<evidence type="ECO:0000313" key="3">
    <source>
        <dbReference type="Proteomes" id="UP000178089"/>
    </source>
</evidence>
<dbReference type="Pfam" id="PF00535">
    <property type="entry name" value="Glycos_transf_2"/>
    <property type="match status" value="1"/>
</dbReference>
<dbReference type="PANTHER" id="PTHR22916">
    <property type="entry name" value="GLYCOSYLTRANSFERASE"/>
    <property type="match status" value="1"/>
</dbReference>
<dbReference type="STRING" id="1802315.A3F51_00345"/>